<accession>A0A1A9RUD8</accession>
<feature type="region of interest" description="Disordered" evidence="1">
    <location>
        <begin position="219"/>
        <end position="262"/>
    </location>
</feature>
<gene>
    <name evidence="2" type="ORF">A7P89_01320</name>
</gene>
<comment type="caution">
    <text evidence="2">The sequence shown here is derived from an EMBL/GenBank/DDBJ whole genome shotgun (WGS) entry which is preliminary data.</text>
</comment>
<dbReference type="EMBL" id="LXSH01000007">
    <property type="protein sequence ID" value="OAM24905.1"/>
    <property type="molecule type" value="Genomic_DNA"/>
</dbReference>
<sequence length="377" mass="39423">MNKHTPPPFLLAACSVPVDGAAQRIQLIPAGEFRANDGRPADAPFWRLSPQRAAALVAELNARPVRLMVDYEHQTLFTAQNGQPNPASGWLSGFEWIDGKGLYAEVQWTAAAKQRIAGGEYRYISPVFQYTAAGDILNLLPPALTNTPALDQLDPVALAAASRLLNPLQPSQKDEAMNEAQKLMLSLLGLPETASEAEQLAAMQQIQSSTDGKKLAEALAAAKEAAKPENKPAEPNPPAAPAAPAGQPANDETGAPNTAAASQQVPLSALQGLQQQVAALSQQLAAHEAEKTAQLITAALSDGRLLPAQKAWAEGLGKSNPQALAEFLATAQPLAALSATQTGGIPPAAAEKGLTVEEAEVAQMLGISADDFAKQKE</sequence>
<evidence type="ECO:0000256" key="1">
    <source>
        <dbReference type="SAM" id="MobiDB-lite"/>
    </source>
</evidence>
<dbReference type="Proteomes" id="UP000078103">
    <property type="component" value="Unassembled WGS sequence"/>
</dbReference>
<dbReference type="PIRSF" id="PIRSF016624">
    <property type="entry name" value="Mu_prophg_I"/>
    <property type="match status" value="1"/>
</dbReference>
<protein>
    <recommendedName>
        <fullName evidence="4">Protease</fullName>
    </recommendedName>
</protein>
<organism evidence="2 3">
    <name type="scientific">Eikenella corrodens</name>
    <dbReference type="NCBI Taxonomy" id="539"/>
    <lineage>
        <taxon>Bacteria</taxon>
        <taxon>Pseudomonadati</taxon>
        <taxon>Pseudomonadota</taxon>
        <taxon>Betaproteobacteria</taxon>
        <taxon>Neisseriales</taxon>
        <taxon>Neisseriaceae</taxon>
        <taxon>Eikenella</taxon>
    </lineage>
</organism>
<proteinExistence type="predicted"/>
<evidence type="ECO:0000313" key="2">
    <source>
        <dbReference type="EMBL" id="OAM24905.1"/>
    </source>
</evidence>
<dbReference type="RefSeq" id="WP_064105053.1">
    <property type="nucleotide sequence ID" value="NZ_LXSH01000007.1"/>
</dbReference>
<name>A0A1A9RUD8_EIKCO</name>
<evidence type="ECO:0008006" key="4">
    <source>
        <dbReference type="Google" id="ProtNLM"/>
    </source>
</evidence>
<dbReference type="Pfam" id="PF10123">
    <property type="entry name" value="Mu-like_Pro"/>
    <property type="match status" value="1"/>
</dbReference>
<reference evidence="3" key="1">
    <citation type="submission" date="2016-05" db="EMBL/GenBank/DDBJ databases">
        <title>Draft genome of Corynebacterium afermentans subsp. afermentans LCDC 88199T.</title>
        <authorList>
            <person name="Bernier A.-M."/>
            <person name="Bernard K."/>
        </authorList>
    </citation>
    <scope>NUCLEOTIDE SEQUENCE [LARGE SCALE GENOMIC DNA]</scope>
    <source>
        <strain evidence="3">NML120819</strain>
    </source>
</reference>
<evidence type="ECO:0000313" key="3">
    <source>
        <dbReference type="Proteomes" id="UP000078103"/>
    </source>
</evidence>
<dbReference type="InterPro" id="IPR012106">
    <property type="entry name" value="Phage_Mu_Gp1"/>
</dbReference>
<dbReference type="AlphaFoldDB" id="A0A1A9RUD8"/>